<dbReference type="InterPro" id="IPR001387">
    <property type="entry name" value="Cro/C1-type_HTH"/>
</dbReference>
<dbReference type="SMART" id="SM00530">
    <property type="entry name" value="HTH_XRE"/>
    <property type="match status" value="1"/>
</dbReference>
<proteinExistence type="predicted"/>
<gene>
    <name evidence="3" type="ORF">WY13_01954</name>
</gene>
<organism evidence="3 4">
    <name type="scientific">Clostridium ljungdahlii</name>
    <dbReference type="NCBI Taxonomy" id="1538"/>
    <lineage>
        <taxon>Bacteria</taxon>
        <taxon>Bacillati</taxon>
        <taxon>Bacillota</taxon>
        <taxon>Clostridia</taxon>
        <taxon>Eubacteriales</taxon>
        <taxon>Clostridiaceae</taxon>
        <taxon>Clostridium</taxon>
    </lineage>
</organism>
<accession>A0A168PD28</accession>
<dbReference type="EMBL" id="LITT01000020">
    <property type="protein sequence ID" value="OAA87598.1"/>
    <property type="molecule type" value="Genomic_DNA"/>
</dbReference>
<dbReference type="PROSITE" id="PS50943">
    <property type="entry name" value="HTH_CROC1"/>
    <property type="match status" value="1"/>
</dbReference>
<feature type="domain" description="HTH cro/C1-type" evidence="2">
    <location>
        <begin position="4"/>
        <end position="59"/>
    </location>
</feature>
<evidence type="ECO:0000256" key="1">
    <source>
        <dbReference type="ARBA" id="ARBA00023125"/>
    </source>
</evidence>
<comment type="caution">
    <text evidence="3">The sequence shown here is derived from an EMBL/GenBank/DDBJ whole genome shotgun (WGS) entry which is preliminary data.</text>
</comment>
<evidence type="ECO:0000313" key="4">
    <source>
        <dbReference type="Proteomes" id="UP000077407"/>
    </source>
</evidence>
<dbReference type="RefSeq" id="WP_063555429.1">
    <property type="nucleotide sequence ID" value="NZ_LITT01000020.1"/>
</dbReference>
<dbReference type="PANTHER" id="PTHR46797:SF1">
    <property type="entry name" value="METHYLPHOSPHONATE SYNTHASE"/>
    <property type="match status" value="1"/>
</dbReference>
<dbReference type="InterPro" id="IPR050807">
    <property type="entry name" value="TransReg_Diox_bact_type"/>
</dbReference>
<dbReference type="PANTHER" id="PTHR46797">
    <property type="entry name" value="HTH-TYPE TRANSCRIPTIONAL REGULATOR"/>
    <property type="match status" value="1"/>
</dbReference>
<dbReference type="GO" id="GO:0003700">
    <property type="term" value="F:DNA-binding transcription factor activity"/>
    <property type="evidence" value="ECO:0007669"/>
    <property type="project" value="TreeGrafter"/>
</dbReference>
<name>A0A168PD28_9CLOT</name>
<dbReference type="OrthoDB" id="1915347at2"/>
<dbReference type="CDD" id="cd00093">
    <property type="entry name" value="HTH_XRE"/>
    <property type="match status" value="1"/>
</dbReference>
<sequence length="76" mass="8668">MNKIKALREKLRISIYDIAKVTGLAPSYVSNLEHGRRTNPSLEVMQKISSALGEKVEEVFKLNQEPDKKARMNILK</sequence>
<evidence type="ECO:0000259" key="2">
    <source>
        <dbReference type="PROSITE" id="PS50943"/>
    </source>
</evidence>
<dbReference type="SUPFAM" id="SSF47413">
    <property type="entry name" value="lambda repressor-like DNA-binding domains"/>
    <property type="match status" value="1"/>
</dbReference>
<dbReference type="Gene3D" id="1.10.260.40">
    <property type="entry name" value="lambda repressor-like DNA-binding domains"/>
    <property type="match status" value="1"/>
</dbReference>
<dbReference type="GO" id="GO:0003677">
    <property type="term" value="F:DNA binding"/>
    <property type="evidence" value="ECO:0007669"/>
    <property type="project" value="UniProtKB-KW"/>
</dbReference>
<dbReference type="GO" id="GO:0005829">
    <property type="term" value="C:cytosol"/>
    <property type="evidence" value="ECO:0007669"/>
    <property type="project" value="TreeGrafter"/>
</dbReference>
<dbReference type="AlphaFoldDB" id="A0A168PD28"/>
<dbReference type="Pfam" id="PF01381">
    <property type="entry name" value="HTH_3"/>
    <property type="match status" value="1"/>
</dbReference>
<keyword evidence="1" id="KW-0238">DNA-binding</keyword>
<dbReference type="InterPro" id="IPR010982">
    <property type="entry name" value="Lambda_DNA-bd_dom_sf"/>
</dbReference>
<dbReference type="Proteomes" id="UP000077407">
    <property type="component" value="Unassembled WGS sequence"/>
</dbReference>
<evidence type="ECO:0000313" key="3">
    <source>
        <dbReference type="EMBL" id="OAA87598.1"/>
    </source>
</evidence>
<dbReference type="PATRIC" id="fig|1538.10.peg.2401"/>
<protein>
    <submittedName>
        <fullName evidence="3">Anaerobic benzoate catabolism transcriptional regulator</fullName>
    </submittedName>
</protein>
<reference evidence="3 4" key="1">
    <citation type="journal article" date="2015" name="Biotechnol. Bioeng.">
        <title>Genome sequence and phenotypic characterization of Caulobacter segnis.</title>
        <authorList>
            <person name="Patel S."/>
            <person name="Fletcher B."/>
            <person name="Scott D.C."/>
            <person name="Ely B."/>
        </authorList>
    </citation>
    <scope>NUCLEOTIDE SEQUENCE [LARGE SCALE GENOMIC DNA]</scope>
    <source>
        <strain evidence="3 4">ERI-2</strain>
    </source>
</reference>